<evidence type="ECO:0000313" key="3">
    <source>
        <dbReference type="Proteomes" id="UP000054516"/>
    </source>
</evidence>
<dbReference type="EMBL" id="DF977520">
    <property type="protein sequence ID" value="GAW27143.1"/>
    <property type="molecule type" value="Genomic_DNA"/>
</dbReference>
<evidence type="ECO:0000313" key="2">
    <source>
        <dbReference type="EMBL" id="GAW27143.1"/>
    </source>
</evidence>
<proteinExistence type="predicted"/>
<feature type="region of interest" description="Disordered" evidence="1">
    <location>
        <begin position="1"/>
        <end position="55"/>
    </location>
</feature>
<reference evidence="2" key="1">
    <citation type="submission" date="2016-03" db="EMBL/GenBank/DDBJ databases">
        <title>Draft genome sequence of Rosellinia necatrix.</title>
        <authorList>
            <person name="Kanematsu S."/>
        </authorList>
    </citation>
    <scope>NUCLEOTIDE SEQUENCE [LARGE SCALE GENOMIC DNA]</scope>
    <source>
        <strain evidence="2">W97</strain>
    </source>
</reference>
<protein>
    <submittedName>
        <fullName evidence="2">Uncharacterized protein</fullName>
    </submittedName>
</protein>
<name>A0A1S8AAU3_ROSNE</name>
<accession>A0A1S8AAU3</accession>
<keyword evidence="3" id="KW-1185">Reference proteome</keyword>
<sequence>MPGRLLGDNNAEGKPTCMRLEGQPTTRRNKELDCPAQAQARREQPGQAPGGARVAAQPERFMRSAAYHDVTALDAALRAPEELWTSKADCR</sequence>
<organism evidence="2">
    <name type="scientific">Rosellinia necatrix</name>
    <name type="common">White root-rot fungus</name>
    <dbReference type="NCBI Taxonomy" id="77044"/>
    <lineage>
        <taxon>Eukaryota</taxon>
        <taxon>Fungi</taxon>
        <taxon>Dikarya</taxon>
        <taxon>Ascomycota</taxon>
        <taxon>Pezizomycotina</taxon>
        <taxon>Sordariomycetes</taxon>
        <taxon>Xylariomycetidae</taxon>
        <taxon>Xylariales</taxon>
        <taxon>Xylariaceae</taxon>
        <taxon>Rosellinia</taxon>
    </lineage>
</organism>
<dbReference type="Proteomes" id="UP000054516">
    <property type="component" value="Unassembled WGS sequence"/>
</dbReference>
<gene>
    <name evidence="2" type="ORF">SAMD00023353_7500060</name>
</gene>
<dbReference type="AlphaFoldDB" id="A0A1S8AAU3"/>
<evidence type="ECO:0000256" key="1">
    <source>
        <dbReference type="SAM" id="MobiDB-lite"/>
    </source>
</evidence>